<dbReference type="AlphaFoldDB" id="A0A645ETY3"/>
<name>A0A645ETY3_9ZZZZ</name>
<reference evidence="1" key="1">
    <citation type="submission" date="2019-08" db="EMBL/GenBank/DDBJ databases">
        <authorList>
            <person name="Kucharzyk K."/>
            <person name="Murdoch R.W."/>
            <person name="Higgins S."/>
            <person name="Loffler F."/>
        </authorList>
    </citation>
    <scope>NUCLEOTIDE SEQUENCE</scope>
</reference>
<protein>
    <submittedName>
        <fullName evidence="1">Uncharacterized protein</fullName>
    </submittedName>
</protein>
<proteinExistence type="predicted"/>
<sequence length="112" mass="12901">MANFDLLQAVLARHIIVLIQPVGQQRMQPLNHFLGHTAVAHTDLLPKDSLQCAVGVERLPLLGILWRLLPKYFLNSIFGERITLDSRCTTYLMDNLQAVDLIMELRRQRRAR</sequence>
<dbReference type="EMBL" id="VSSQ01050604">
    <property type="protein sequence ID" value="MPN04682.1"/>
    <property type="molecule type" value="Genomic_DNA"/>
</dbReference>
<evidence type="ECO:0000313" key="1">
    <source>
        <dbReference type="EMBL" id="MPN04682.1"/>
    </source>
</evidence>
<organism evidence="1">
    <name type="scientific">bioreactor metagenome</name>
    <dbReference type="NCBI Taxonomy" id="1076179"/>
    <lineage>
        <taxon>unclassified sequences</taxon>
        <taxon>metagenomes</taxon>
        <taxon>ecological metagenomes</taxon>
    </lineage>
</organism>
<gene>
    <name evidence="1" type="ORF">SDC9_151927</name>
</gene>
<comment type="caution">
    <text evidence="1">The sequence shown here is derived from an EMBL/GenBank/DDBJ whole genome shotgun (WGS) entry which is preliminary data.</text>
</comment>
<accession>A0A645ETY3</accession>